<protein>
    <recommendedName>
        <fullName evidence="8">HTH-type transcriptional activator RhaR</fullName>
    </recommendedName>
    <alternativeName>
        <fullName evidence="8">L-rhamnose operon transcriptional activator RhaR</fullName>
    </alternativeName>
</protein>
<dbReference type="PROSITE" id="PS01124">
    <property type="entry name" value="HTH_ARAC_FAMILY_2"/>
    <property type="match status" value="1"/>
</dbReference>
<dbReference type="PANTHER" id="PTHR43280:SF13">
    <property type="entry name" value="HTH-TYPE TRANSCRIPTIONAL ACTIVATOR RHAR"/>
    <property type="match status" value="1"/>
</dbReference>
<proteinExistence type="inferred from homology"/>
<dbReference type="Pfam" id="PF12833">
    <property type="entry name" value="HTH_18"/>
    <property type="match status" value="1"/>
</dbReference>
<keyword evidence="4 8" id="KW-0238">DNA-binding</keyword>
<feature type="domain" description="HTH araC/xylS-type" evidence="9">
    <location>
        <begin position="181"/>
        <end position="279"/>
    </location>
</feature>
<dbReference type="InterPro" id="IPR011051">
    <property type="entry name" value="RmlC_Cupin_sf"/>
</dbReference>
<evidence type="ECO:0000256" key="6">
    <source>
        <dbReference type="ARBA" id="ARBA00023163"/>
    </source>
</evidence>
<evidence type="ECO:0000256" key="5">
    <source>
        <dbReference type="ARBA" id="ARBA00023159"/>
    </source>
</evidence>
<keyword evidence="5 8" id="KW-0010">Activator</keyword>
<dbReference type="AlphaFoldDB" id="A0A2U1TV04"/>
<comment type="caution">
    <text evidence="10">The sequence shown here is derived from an EMBL/GenBank/DDBJ whole genome shotgun (WGS) entry which is preliminary data.</text>
</comment>
<keyword evidence="3 8" id="KW-0805">Transcription regulation</keyword>
<evidence type="ECO:0000313" key="10">
    <source>
        <dbReference type="EMBL" id="PWC13228.1"/>
    </source>
</evidence>
<dbReference type="EMBL" id="QDKJ01000005">
    <property type="protein sequence ID" value="PWC13228.1"/>
    <property type="molecule type" value="Genomic_DNA"/>
</dbReference>
<dbReference type="RefSeq" id="WP_109053894.1">
    <property type="nucleotide sequence ID" value="NZ_QDKJ01000005.1"/>
</dbReference>
<evidence type="ECO:0000313" key="11">
    <source>
        <dbReference type="Proteomes" id="UP000245138"/>
    </source>
</evidence>
<keyword evidence="1 8" id="KW-0963">Cytoplasm</keyword>
<feature type="site" description="Interaction with sigma-70" evidence="8">
    <location>
        <position position="248"/>
    </location>
</feature>
<comment type="subcellular location">
    <subcellularLocation>
        <location evidence="8">Cytoplasm</location>
    </subcellularLocation>
</comment>
<dbReference type="InterPro" id="IPR009057">
    <property type="entry name" value="Homeodomain-like_sf"/>
</dbReference>
<evidence type="ECO:0000256" key="2">
    <source>
        <dbReference type="ARBA" id="ARBA00022737"/>
    </source>
</evidence>
<evidence type="ECO:0000256" key="3">
    <source>
        <dbReference type="ARBA" id="ARBA00023015"/>
    </source>
</evidence>
<keyword evidence="11" id="KW-1185">Reference proteome</keyword>
<dbReference type="Gene3D" id="2.60.120.10">
    <property type="entry name" value="Jelly Rolls"/>
    <property type="match status" value="1"/>
</dbReference>
<keyword evidence="6 8" id="KW-0804">Transcription</keyword>
<dbReference type="PANTHER" id="PTHR43280">
    <property type="entry name" value="ARAC-FAMILY TRANSCRIPTIONAL REGULATOR"/>
    <property type="match status" value="1"/>
</dbReference>
<dbReference type="SMART" id="SM00342">
    <property type="entry name" value="HTH_ARAC"/>
    <property type="match status" value="1"/>
</dbReference>
<dbReference type="SUPFAM" id="SSF51182">
    <property type="entry name" value="RmlC-like cupins"/>
    <property type="match status" value="1"/>
</dbReference>
<dbReference type="InterPro" id="IPR020449">
    <property type="entry name" value="Tscrpt_reg_AraC-type_HTH"/>
</dbReference>
<gene>
    <name evidence="8" type="primary">rhaR</name>
    <name evidence="10" type="ORF">B4923_08370</name>
</gene>
<dbReference type="Gene3D" id="1.10.10.60">
    <property type="entry name" value="Homeodomain-like"/>
    <property type="match status" value="1"/>
</dbReference>
<dbReference type="GO" id="GO:0045893">
    <property type="term" value="P:positive regulation of DNA-templated transcription"/>
    <property type="evidence" value="ECO:0007669"/>
    <property type="project" value="UniProtKB-UniRule"/>
</dbReference>
<dbReference type="InterPro" id="IPR014710">
    <property type="entry name" value="RmlC-like_jellyroll"/>
</dbReference>
<dbReference type="PRINTS" id="PR00032">
    <property type="entry name" value="HTHARAC"/>
</dbReference>
<sequence length="284" mass="32726">MVTNRRGLKLQTEDYFLTDKNSVMVAERHPQPVFPLHHHDFDELVIVWRGNGLHLWNDVPYRITRGDMFYVSASDRHSYESVHDLALDNIIYIRERLTLSADWSALLPGGDEPQSERYWCLGSQGMDTIRDKVDALSQECMKSDALSLQLSEVLLLQIALLAMRYRHLPNNPQLADAHQLDLLMNALRASIATPFRFDAFCEQNGVSVRGLRARFKEQTGMSVPQYLRQLRLCKAMELLRYNQHTIGEVAAQCGFDDSNYFSVVFHQAFGVSPSTYRQRFQQVD</sequence>
<dbReference type="InterPro" id="IPR047220">
    <property type="entry name" value="RhaR_RhaS-like_N"/>
</dbReference>
<dbReference type="InterPro" id="IPR018060">
    <property type="entry name" value="HTH_AraC"/>
</dbReference>
<dbReference type="Proteomes" id="UP000245138">
    <property type="component" value="Unassembled WGS sequence"/>
</dbReference>
<keyword evidence="7 8" id="KW-0684">Rhamnose metabolism</keyword>
<dbReference type="GO" id="GO:0043565">
    <property type="term" value="F:sequence-specific DNA binding"/>
    <property type="evidence" value="ECO:0007669"/>
    <property type="project" value="InterPro"/>
</dbReference>
<organism evidence="10 11">
    <name type="scientific">Brenneria roseae subsp. americana</name>
    <dbReference type="NCBI Taxonomy" id="1508507"/>
    <lineage>
        <taxon>Bacteria</taxon>
        <taxon>Pseudomonadati</taxon>
        <taxon>Pseudomonadota</taxon>
        <taxon>Gammaproteobacteria</taxon>
        <taxon>Enterobacterales</taxon>
        <taxon>Pectobacteriaceae</taxon>
        <taxon>Brenneria</taxon>
    </lineage>
</organism>
<comment type="subunit">
    <text evidence="8">Binds DNA as a dimer.</text>
</comment>
<dbReference type="CDD" id="cd06977">
    <property type="entry name" value="cupin_RhaR_RhaS-like_N"/>
    <property type="match status" value="1"/>
</dbReference>
<dbReference type="InterPro" id="IPR003313">
    <property type="entry name" value="AraC-bd"/>
</dbReference>
<dbReference type="SUPFAM" id="SSF46689">
    <property type="entry name" value="Homeodomain-like"/>
    <property type="match status" value="2"/>
</dbReference>
<dbReference type="Pfam" id="PF02311">
    <property type="entry name" value="AraC_binding"/>
    <property type="match status" value="1"/>
</dbReference>
<keyword evidence="2 8" id="KW-0677">Repeat</keyword>
<dbReference type="OrthoDB" id="2547276at2"/>
<evidence type="ECO:0000256" key="7">
    <source>
        <dbReference type="ARBA" id="ARBA00023308"/>
    </source>
</evidence>
<evidence type="ECO:0000256" key="8">
    <source>
        <dbReference type="HAMAP-Rule" id="MF_01533"/>
    </source>
</evidence>
<dbReference type="InterPro" id="IPR023699">
    <property type="entry name" value="Tscrpt_act_RhaR"/>
</dbReference>
<accession>A0A2U1TV04</accession>
<evidence type="ECO:0000259" key="9">
    <source>
        <dbReference type="PROSITE" id="PS01124"/>
    </source>
</evidence>
<evidence type="ECO:0000256" key="4">
    <source>
        <dbReference type="ARBA" id="ARBA00023125"/>
    </source>
</evidence>
<dbReference type="GO" id="GO:0005737">
    <property type="term" value="C:cytoplasm"/>
    <property type="evidence" value="ECO:0007669"/>
    <property type="project" value="UniProtKB-SubCell"/>
</dbReference>
<reference evidence="10 11" key="1">
    <citation type="submission" date="2018-04" db="EMBL/GenBank/DDBJ databases">
        <title>Brenneria corticis sp.nov.</title>
        <authorList>
            <person name="Li Y."/>
        </authorList>
    </citation>
    <scope>NUCLEOTIDE SEQUENCE [LARGE SCALE GENOMIC DNA]</scope>
    <source>
        <strain evidence="10 11">LMG 27715</strain>
    </source>
</reference>
<evidence type="ECO:0000256" key="1">
    <source>
        <dbReference type="ARBA" id="ARBA00022490"/>
    </source>
</evidence>
<dbReference type="GO" id="GO:0003700">
    <property type="term" value="F:DNA-binding transcription factor activity"/>
    <property type="evidence" value="ECO:0007669"/>
    <property type="project" value="UniProtKB-UniRule"/>
</dbReference>
<comment type="function">
    <text evidence="8">Activates expression of the rhaSR operon in response to L-rhamnose.</text>
</comment>
<dbReference type="HAMAP" id="MF_01533">
    <property type="entry name" value="HTH_type_RhaR"/>
    <property type="match status" value="1"/>
</dbReference>
<name>A0A2U1TV04_9GAMM</name>